<accession>A0AA88L698</accession>
<feature type="region of interest" description="Disordered" evidence="6">
    <location>
        <begin position="1"/>
        <end position="33"/>
    </location>
</feature>
<evidence type="ECO:0000313" key="8">
    <source>
        <dbReference type="EMBL" id="KAK2720058.1"/>
    </source>
</evidence>
<keyword evidence="9" id="KW-1185">Reference proteome</keyword>
<feature type="non-terminal residue" evidence="8">
    <location>
        <position position="91"/>
    </location>
</feature>
<dbReference type="Proteomes" id="UP001187531">
    <property type="component" value="Unassembled WGS sequence"/>
</dbReference>
<gene>
    <name evidence="8" type="ORF">QYM36_004087</name>
</gene>
<evidence type="ECO:0000256" key="1">
    <source>
        <dbReference type="ARBA" id="ARBA00004123"/>
    </source>
</evidence>
<dbReference type="EMBL" id="JAVRJZ010000007">
    <property type="protein sequence ID" value="KAK2720058.1"/>
    <property type="molecule type" value="Genomic_DNA"/>
</dbReference>
<evidence type="ECO:0000259" key="7">
    <source>
        <dbReference type="PROSITE" id="PS50118"/>
    </source>
</evidence>
<keyword evidence="4 5" id="KW-0539">Nucleus</keyword>
<dbReference type="InterPro" id="IPR036910">
    <property type="entry name" value="HMG_box_dom_sf"/>
</dbReference>
<feature type="DNA-binding region" description="HMG box" evidence="5">
    <location>
        <begin position="29"/>
        <end position="91"/>
    </location>
</feature>
<dbReference type="PROSITE" id="PS50118">
    <property type="entry name" value="HMG_BOX_2"/>
    <property type="match status" value="1"/>
</dbReference>
<comment type="caution">
    <text evidence="8">The sequence shown here is derived from an EMBL/GenBank/DDBJ whole genome shotgun (WGS) entry which is preliminary data.</text>
</comment>
<name>A0AA88L698_ARTSF</name>
<evidence type="ECO:0000256" key="6">
    <source>
        <dbReference type="SAM" id="MobiDB-lite"/>
    </source>
</evidence>
<reference evidence="8" key="1">
    <citation type="submission" date="2023-07" db="EMBL/GenBank/DDBJ databases">
        <title>Chromosome-level genome assembly of Artemia franciscana.</title>
        <authorList>
            <person name="Jo E."/>
        </authorList>
    </citation>
    <scope>NUCLEOTIDE SEQUENCE</scope>
    <source>
        <tissue evidence="8">Whole body</tissue>
    </source>
</reference>
<dbReference type="PANTHER" id="PTHR48112:SF32">
    <property type="entry name" value="HIGH MOBILITY GROUP PROTEIN B3"/>
    <property type="match status" value="1"/>
</dbReference>
<organism evidence="8 9">
    <name type="scientific">Artemia franciscana</name>
    <name type="common">Brine shrimp</name>
    <name type="synonym">Artemia sanfranciscana</name>
    <dbReference type="NCBI Taxonomy" id="6661"/>
    <lineage>
        <taxon>Eukaryota</taxon>
        <taxon>Metazoa</taxon>
        <taxon>Ecdysozoa</taxon>
        <taxon>Arthropoda</taxon>
        <taxon>Crustacea</taxon>
        <taxon>Branchiopoda</taxon>
        <taxon>Anostraca</taxon>
        <taxon>Artemiidae</taxon>
        <taxon>Artemia</taxon>
    </lineage>
</organism>
<keyword evidence="3 5" id="KW-0238">DNA-binding</keyword>
<dbReference type="PANTHER" id="PTHR48112">
    <property type="entry name" value="HIGH MOBILITY GROUP PROTEIN DSP1"/>
    <property type="match status" value="1"/>
</dbReference>
<dbReference type="GO" id="GO:0005634">
    <property type="term" value="C:nucleus"/>
    <property type="evidence" value="ECO:0007669"/>
    <property type="project" value="UniProtKB-SubCell"/>
</dbReference>
<protein>
    <recommendedName>
        <fullName evidence="7">HMG box domain-containing protein</fullName>
    </recommendedName>
</protein>
<dbReference type="InterPro" id="IPR050342">
    <property type="entry name" value="HMGB"/>
</dbReference>
<dbReference type="SUPFAM" id="SSF47095">
    <property type="entry name" value="HMG-box"/>
    <property type="match status" value="1"/>
</dbReference>
<comment type="subcellular location">
    <subcellularLocation>
        <location evidence="1">Nucleus</location>
    </subcellularLocation>
</comment>
<evidence type="ECO:0000256" key="3">
    <source>
        <dbReference type="ARBA" id="ARBA00023125"/>
    </source>
</evidence>
<proteinExistence type="inferred from homology"/>
<evidence type="ECO:0000256" key="4">
    <source>
        <dbReference type="ARBA" id="ARBA00023242"/>
    </source>
</evidence>
<dbReference type="GO" id="GO:0003677">
    <property type="term" value="F:DNA binding"/>
    <property type="evidence" value="ECO:0007669"/>
    <property type="project" value="UniProtKB-UniRule"/>
</dbReference>
<dbReference type="Gene3D" id="1.10.30.10">
    <property type="entry name" value="High mobility group box domain"/>
    <property type="match status" value="1"/>
</dbReference>
<feature type="domain" description="HMG box" evidence="7">
    <location>
        <begin position="29"/>
        <end position="91"/>
    </location>
</feature>
<evidence type="ECO:0000313" key="9">
    <source>
        <dbReference type="Proteomes" id="UP001187531"/>
    </source>
</evidence>
<evidence type="ECO:0000256" key="5">
    <source>
        <dbReference type="PROSITE-ProRule" id="PRU00267"/>
    </source>
</evidence>
<comment type="similarity">
    <text evidence="2">Belongs to the HMGB family.</text>
</comment>
<dbReference type="AlphaFoldDB" id="A0AA88L698"/>
<sequence length="91" mass="10605">GGPCQRMNEKSGKKSKQKAKKDPKDPNAPRRAKSAFFWFSKDERSKIDLGVRLKRDRGCVAMELGRRWNETDKNAKKMYEEMALKDEVIMK</sequence>
<evidence type="ECO:0000256" key="2">
    <source>
        <dbReference type="ARBA" id="ARBA00008774"/>
    </source>
</evidence>
<dbReference type="InterPro" id="IPR009071">
    <property type="entry name" value="HMG_box_dom"/>
</dbReference>